<dbReference type="GO" id="GO:0031593">
    <property type="term" value="F:polyubiquitin modification-dependent protein binding"/>
    <property type="evidence" value="ECO:0000318"/>
    <property type="project" value="GO_Central"/>
</dbReference>
<dbReference type="SUPFAM" id="SSF54236">
    <property type="entry name" value="Ubiquitin-like"/>
    <property type="match status" value="1"/>
</dbReference>
<dbReference type="GO" id="GO:0005576">
    <property type="term" value="C:extracellular region"/>
    <property type="evidence" value="ECO:0007669"/>
    <property type="project" value="UniProtKB-SubCell"/>
</dbReference>
<dbReference type="HOGENOM" id="CLU_489425_0_0_1"/>
<keyword evidence="5" id="KW-0963">Cytoplasm</keyword>
<evidence type="ECO:0000256" key="6">
    <source>
        <dbReference type="ARBA" id="ARBA00022525"/>
    </source>
</evidence>
<dbReference type="EMBL" id="AMQM01000110">
    <property type="status" value="NOT_ANNOTATED_CDS"/>
    <property type="molecule type" value="Genomic_DNA"/>
</dbReference>
<reference evidence="15" key="3">
    <citation type="submission" date="2015-06" db="UniProtKB">
        <authorList>
            <consortium name="EnsemblMetazoa"/>
        </authorList>
    </citation>
    <scope>IDENTIFICATION</scope>
</reference>
<dbReference type="KEGG" id="hro:HELRODRAFT_187805"/>
<evidence type="ECO:0000256" key="2">
    <source>
        <dbReference type="ARBA" id="ARBA00004514"/>
    </source>
</evidence>
<dbReference type="InterPro" id="IPR029071">
    <property type="entry name" value="Ubiquitin-like_domsf"/>
</dbReference>
<dbReference type="InParanoid" id="T1FPE0"/>
<proteinExistence type="predicted"/>
<evidence type="ECO:0000259" key="13">
    <source>
        <dbReference type="PROSITE" id="PS50053"/>
    </source>
</evidence>
<evidence type="ECO:0000256" key="3">
    <source>
        <dbReference type="ARBA" id="ARBA00004550"/>
    </source>
</evidence>
<evidence type="ECO:0000256" key="5">
    <source>
        <dbReference type="ARBA" id="ARBA00022490"/>
    </source>
</evidence>
<feature type="region of interest" description="Disordered" evidence="12">
    <location>
        <begin position="449"/>
        <end position="489"/>
    </location>
</feature>
<dbReference type="CDD" id="cd01809">
    <property type="entry name" value="Ubl_BAG6"/>
    <property type="match status" value="1"/>
</dbReference>
<dbReference type="Pfam" id="PF12057">
    <property type="entry name" value="BAG6"/>
    <property type="match status" value="1"/>
</dbReference>
<feature type="region of interest" description="Disordered" evidence="12">
    <location>
        <begin position="184"/>
        <end position="241"/>
    </location>
</feature>
<evidence type="ECO:0000313" key="16">
    <source>
        <dbReference type="Proteomes" id="UP000015101"/>
    </source>
</evidence>
<evidence type="ECO:0000256" key="7">
    <source>
        <dbReference type="ARBA" id="ARBA00022703"/>
    </source>
</evidence>
<dbReference type="GO" id="GO:0006325">
    <property type="term" value="P:chromatin organization"/>
    <property type="evidence" value="ECO:0007669"/>
    <property type="project" value="UniProtKB-KW"/>
</dbReference>
<evidence type="ECO:0000256" key="12">
    <source>
        <dbReference type="SAM" id="MobiDB-lite"/>
    </source>
</evidence>
<keyword evidence="4" id="KW-0813">Transport</keyword>
<comment type="subcellular location">
    <subcellularLocation>
        <location evidence="2">Cytoplasm</location>
        <location evidence="2">Cytosol</location>
    </subcellularLocation>
    <subcellularLocation>
        <location evidence="1">Nucleus</location>
    </subcellularLocation>
    <subcellularLocation>
        <location evidence="3">Secreted</location>
        <location evidence="3">Extracellular exosome</location>
    </subcellularLocation>
</comment>
<dbReference type="eggNOG" id="KOG4248">
    <property type="taxonomic scope" value="Eukaryota"/>
</dbReference>
<evidence type="ECO:0000256" key="11">
    <source>
        <dbReference type="ARBA" id="ARBA00030033"/>
    </source>
</evidence>
<dbReference type="Gene3D" id="3.10.20.90">
    <property type="entry name" value="Phosphatidylinositol 3-kinase Catalytic Subunit, Chain A, domain 1"/>
    <property type="match status" value="1"/>
</dbReference>
<evidence type="ECO:0000313" key="14">
    <source>
        <dbReference type="EMBL" id="ESO12241.1"/>
    </source>
</evidence>
<evidence type="ECO:0000256" key="9">
    <source>
        <dbReference type="ARBA" id="ARBA00023186"/>
    </source>
</evidence>
<dbReference type="PROSITE" id="PS50053">
    <property type="entry name" value="UBIQUITIN_2"/>
    <property type="match status" value="1"/>
</dbReference>
<evidence type="ECO:0000256" key="10">
    <source>
        <dbReference type="ARBA" id="ARBA00023242"/>
    </source>
</evidence>
<feature type="compositionally biased region" description="Low complexity" evidence="12">
    <location>
        <begin position="454"/>
        <end position="474"/>
    </location>
</feature>
<dbReference type="FunFam" id="3.10.20.90:FF:000154">
    <property type="entry name" value="Large proline-rich protein BAG6"/>
    <property type="match status" value="1"/>
</dbReference>
<dbReference type="CTD" id="20210687"/>
<keyword evidence="9" id="KW-0143">Chaperone</keyword>
<dbReference type="Pfam" id="PF00240">
    <property type="entry name" value="ubiquitin"/>
    <property type="match status" value="1"/>
</dbReference>
<dbReference type="STRING" id="6412.T1FPE0"/>
<feature type="compositionally biased region" description="Low complexity" evidence="12">
    <location>
        <begin position="191"/>
        <end position="222"/>
    </location>
</feature>
<dbReference type="GO" id="GO:0071818">
    <property type="term" value="C:BAT3 complex"/>
    <property type="evidence" value="ECO:0000318"/>
    <property type="project" value="GO_Central"/>
</dbReference>
<keyword evidence="6" id="KW-0964">Secreted</keyword>
<dbReference type="GO" id="GO:0006915">
    <property type="term" value="P:apoptotic process"/>
    <property type="evidence" value="ECO:0007669"/>
    <property type="project" value="UniProtKB-KW"/>
</dbReference>
<accession>T1FPE0</accession>
<reference evidence="16" key="1">
    <citation type="submission" date="2012-12" db="EMBL/GenBank/DDBJ databases">
        <authorList>
            <person name="Hellsten U."/>
            <person name="Grimwood J."/>
            <person name="Chapman J.A."/>
            <person name="Shapiro H."/>
            <person name="Aerts A."/>
            <person name="Otillar R.P."/>
            <person name="Terry A.Y."/>
            <person name="Boore J.L."/>
            <person name="Simakov O."/>
            <person name="Marletaz F."/>
            <person name="Cho S.-J."/>
            <person name="Edsinger-Gonzales E."/>
            <person name="Havlak P."/>
            <person name="Kuo D.-H."/>
            <person name="Larsson T."/>
            <person name="Lv J."/>
            <person name="Arendt D."/>
            <person name="Savage R."/>
            <person name="Osoegawa K."/>
            <person name="de Jong P."/>
            <person name="Lindberg D.R."/>
            <person name="Seaver E.C."/>
            <person name="Weisblat D.A."/>
            <person name="Putnam N.H."/>
            <person name="Grigoriev I.V."/>
            <person name="Rokhsar D.S."/>
        </authorList>
    </citation>
    <scope>NUCLEOTIDE SEQUENCE</scope>
</reference>
<sequence length="557" mass="61340">MSSNTEKMHNHCRARSNTNIKMLEITVKTLDGRNRTFTVNNDITVRQFKEEIATSIEIEANVQRLIFQGRVLADEKKINDYDVNGKTIHVVLRPPPQARPPPATTSTEEPRNARTVDFAFHSAHHAVPSVDLHLHMGSPDASVQSEAQNRIDQAKKMLKSAKETLDKIDNPSAEMVDNTVVSTVVREETSSSRTTTTRTVTTTNMETGQTTNETSTTTTSTGVHHSEQNQQPNPPEDPPITSLADFFDDVLLFNDTLNLRIGRFRDILRQDNGLVDLSPAEAARMKRTCELTSEAIHYMSHVYHNISDLSVDMEQGAPRRLHAPVPPPRQATAVIQQTIPVQAQFSLSPIMRESETSPAMSMTTSTTTTTTTTLAGLIVQIGTHFIFNYFNILLFKIFPPGIPQIHFAMSSNDGGSMARSQAMGNPIPGGHMFGIPIQPGQMFPMMNGGLMNFSSQTPGTTTSSSTATTTHQSSGPTSPRRNVDNPTLISLPANFPQLDFNGDHPPFLNENFLQNIIQVATNAMQDASPNAGHQASAEWKAKKVLIKDKGTYYLRGL</sequence>
<organism evidence="15 16">
    <name type="scientific">Helobdella robusta</name>
    <name type="common">Californian leech</name>
    <dbReference type="NCBI Taxonomy" id="6412"/>
    <lineage>
        <taxon>Eukaryota</taxon>
        <taxon>Metazoa</taxon>
        <taxon>Spiralia</taxon>
        <taxon>Lophotrochozoa</taxon>
        <taxon>Annelida</taxon>
        <taxon>Clitellata</taxon>
        <taxon>Hirudinea</taxon>
        <taxon>Rhynchobdellida</taxon>
        <taxon>Glossiphoniidae</taxon>
        <taxon>Helobdella</taxon>
    </lineage>
</organism>
<feature type="compositionally biased region" description="Polar residues" evidence="12">
    <location>
        <begin position="475"/>
        <end position="488"/>
    </location>
</feature>
<dbReference type="EMBL" id="KB095811">
    <property type="protein sequence ID" value="ESO12241.1"/>
    <property type="molecule type" value="Genomic_DNA"/>
</dbReference>
<dbReference type="PANTHER" id="PTHR15204">
    <property type="entry name" value="LARGE PROLINE-RICH PROTEIN BAG6"/>
    <property type="match status" value="1"/>
</dbReference>
<dbReference type="AlphaFoldDB" id="T1FPE0"/>
<name>T1FPE0_HELRO</name>
<dbReference type="EnsemblMetazoa" id="HelroT187805">
    <property type="protein sequence ID" value="HelroP187805"/>
    <property type="gene ID" value="HelroG187805"/>
</dbReference>
<gene>
    <name evidence="15" type="primary">20210687</name>
    <name evidence="14" type="ORF">HELRODRAFT_187805</name>
</gene>
<dbReference type="OrthoDB" id="6288867at2759"/>
<keyword evidence="8" id="KW-0156">Chromatin regulator</keyword>
<reference evidence="14 16" key="2">
    <citation type="journal article" date="2013" name="Nature">
        <title>Insights into bilaterian evolution from three spiralian genomes.</title>
        <authorList>
            <person name="Simakov O."/>
            <person name="Marletaz F."/>
            <person name="Cho S.J."/>
            <person name="Edsinger-Gonzales E."/>
            <person name="Havlak P."/>
            <person name="Hellsten U."/>
            <person name="Kuo D.H."/>
            <person name="Larsson T."/>
            <person name="Lv J."/>
            <person name="Arendt D."/>
            <person name="Savage R."/>
            <person name="Osoegawa K."/>
            <person name="de Jong P."/>
            <person name="Grimwood J."/>
            <person name="Chapman J.A."/>
            <person name="Shapiro H."/>
            <person name="Aerts A."/>
            <person name="Otillar R.P."/>
            <person name="Terry A.Y."/>
            <person name="Boore J.L."/>
            <person name="Grigoriev I.V."/>
            <person name="Lindberg D.R."/>
            <person name="Seaver E.C."/>
            <person name="Weisblat D.A."/>
            <person name="Putnam N.H."/>
            <person name="Rokhsar D.S."/>
        </authorList>
    </citation>
    <scope>NUCLEOTIDE SEQUENCE</scope>
</reference>
<evidence type="ECO:0000256" key="8">
    <source>
        <dbReference type="ARBA" id="ARBA00022853"/>
    </source>
</evidence>
<dbReference type="GO" id="GO:0005634">
    <property type="term" value="C:nucleus"/>
    <property type="evidence" value="ECO:0007669"/>
    <property type="project" value="UniProtKB-SubCell"/>
</dbReference>
<evidence type="ECO:0000313" key="15">
    <source>
        <dbReference type="EnsemblMetazoa" id="HelroP187805"/>
    </source>
</evidence>
<keyword evidence="16" id="KW-1185">Reference proteome</keyword>
<dbReference type="InterPro" id="IPR021925">
    <property type="entry name" value="BAG6"/>
</dbReference>
<protein>
    <recommendedName>
        <fullName evidence="11">BCL2-associated athanogene 6</fullName>
    </recommendedName>
</protein>
<dbReference type="GO" id="GO:0051787">
    <property type="term" value="F:misfolded protein binding"/>
    <property type="evidence" value="ECO:0000318"/>
    <property type="project" value="GO_Central"/>
</dbReference>
<dbReference type="InterPro" id="IPR000626">
    <property type="entry name" value="Ubiquitin-like_dom"/>
</dbReference>
<feature type="domain" description="Ubiquitin-like" evidence="13">
    <location>
        <begin position="23"/>
        <end position="84"/>
    </location>
</feature>
<keyword evidence="7" id="KW-0053">Apoptosis</keyword>
<dbReference type="Proteomes" id="UP000015101">
    <property type="component" value="Unassembled WGS sequence"/>
</dbReference>
<keyword evidence="10" id="KW-0539">Nucleus</keyword>
<dbReference type="RefSeq" id="XP_009008961.1">
    <property type="nucleotide sequence ID" value="XM_009010713.1"/>
</dbReference>
<dbReference type="GeneID" id="20210687"/>
<dbReference type="GO" id="GO:0036503">
    <property type="term" value="P:ERAD pathway"/>
    <property type="evidence" value="ECO:0000318"/>
    <property type="project" value="GO_Central"/>
</dbReference>
<evidence type="ECO:0000256" key="1">
    <source>
        <dbReference type="ARBA" id="ARBA00004123"/>
    </source>
</evidence>
<dbReference type="SMART" id="SM00213">
    <property type="entry name" value="UBQ"/>
    <property type="match status" value="1"/>
</dbReference>
<evidence type="ECO:0000256" key="4">
    <source>
        <dbReference type="ARBA" id="ARBA00022448"/>
    </source>
</evidence>
<dbReference type="PANTHER" id="PTHR15204:SF0">
    <property type="entry name" value="LARGE PROLINE-RICH PROTEIN BAG6"/>
    <property type="match status" value="1"/>
</dbReference>